<gene>
    <name evidence="2" type="ORF">ABMA27_013809</name>
</gene>
<evidence type="ECO:0000313" key="3">
    <source>
        <dbReference type="Proteomes" id="UP001549920"/>
    </source>
</evidence>
<feature type="domain" description="Reverse transcriptase" evidence="1">
    <location>
        <begin position="529"/>
        <end position="645"/>
    </location>
</feature>
<name>A0ABR3IBL5_LOXSC</name>
<dbReference type="Gene3D" id="3.60.10.10">
    <property type="entry name" value="Endonuclease/exonuclease/phosphatase"/>
    <property type="match status" value="1"/>
</dbReference>
<evidence type="ECO:0000259" key="1">
    <source>
        <dbReference type="Pfam" id="PF00078"/>
    </source>
</evidence>
<dbReference type="SUPFAM" id="SSF56219">
    <property type="entry name" value="DNase I-like"/>
    <property type="match status" value="1"/>
</dbReference>
<reference evidence="2 3" key="1">
    <citation type="submission" date="2024-06" db="EMBL/GenBank/DDBJ databases">
        <title>A chromosome-level genome assembly of beet webworm, Loxostege sticticalis.</title>
        <authorList>
            <person name="Zhang Y."/>
        </authorList>
    </citation>
    <scope>NUCLEOTIDE SEQUENCE [LARGE SCALE GENOMIC DNA]</scope>
    <source>
        <strain evidence="2">AQ026</strain>
        <tissue evidence="2">Whole body</tissue>
    </source>
</reference>
<dbReference type="PANTHER" id="PTHR47510">
    <property type="entry name" value="REVERSE TRANSCRIPTASE DOMAIN-CONTAINING PROTEIN"/>
    <property type="match status" value="1"/>
</dbReference>
<protein>
    <recommendedName>
        <fullName evidence="1">Reverse transcriptase domain-containing protein</fullName>
    </recommendedName>
</protein>
<dbReference type="Proteomes" id="UP001549920">
    <property type="component" value="Unassembled WGS sequence"/>
</dbReference>
<keyword evidence="3" id="KW-1185">Reference proteome</keyword>
<accession>A0ABR3IBL5</accession>
<dbReference type="InterPro" id="IPR036691">
    <property type="entry name" value="Endo/exonu/phosph_ase_sf"/>
</dbReference>
<dbReference type="EMBL" id="JBEUOH010000005">
    <property type="protein sequence ID" value="KAL0893649.1"/>
    <property type="molecule type" value="Genomic_DNA"/>
</dbReference>
<dbReference type="InterPro" id="IPR000477">
    <property type="entry name" value="RT_dom"/>
</dbReference>
<dbReference type="SUPFAM" id="SSF56672">
    <property type="entry name" value="DNA/RNA polymerases"/>
    <property type="match status" value="1"/>
</dbReference>
<dbReference type="CDD" id="cd01650">
    <property type="entry name" value="RT_nLTR_like"/>
    <property type="match status" value="1"/>
</dbReference>
<dbReference type="Pfam" id="PF00078">
    <property type="entry name" value="RVT_1"/>
    <property type="match status" value="1"/>
</dbReference>
<dbReference type="InterPro" id="IPR043502">
    <property type="entry name" value="DNA/RNA_pol_sf"/>
</dbReference>
<comment type="caution">
    <text evidence="2">The sequence shown here is derived from an EMBL/GenBank/DDBJ whole genome shotgun (WGS) entry which is preliminary data.</text>
</comment>
<dbReference type="PANTHER" id="PTHR47510:SF3">
    <property type="entry name" value="ENDO_EXONUCLEASE_PHOSPHATASE DOMAIN-CONTAINING PROTEIN"/>
    <property type="match status" value="1"/>
</dbReference>
<proteinExistence type="predicted"/>
<organism evidence="2 3">
    <name type="scientific">Loxostege sticticalis</name>
    <name type="common">Beet webworm moth</name>
    <dbReference type="NCBI Taxonomy" id="481309"/>
    <lineage>
        <taxon>Eukaryota</taxon>
        <taxon>Metazoa</taxon>
        <taxon>Ecdysozoa</taxon>
        <taxon>Arthropoda</taxon>
        <taxon>Hexapoda</taxon>
        <taxon>Insecta</taxon>
        <taxon>Pterygota</taxon>
        <taxon>Neoptera</taxon>
        <taxon>Endopterygota</taxon>
        <taxon>Lepidoptera</taxon>
        <taxon>Glossata</taxon>
        <taxon>Ditrysia</taxon>
        <taxon>Pyraloidea</taxon>
        <taxon>Crambidae</taxon>
        <taxon>Pyraustinae</taxon>
        <taxon>Loxostege</taxon>
    </lineage>
</organism>
<evidence type="ECO:0000313" key="2">
    <source>
        <dbReference type="EMBL" id="KAL0893649.1"/>
    </source>
</evidence>
<sequence>MDNCIKEYFDCNSVNHFFKQLPTKSNLYLTCIHLNIRSLIKNFTKLLQVVHSASLPLDLIILTEVGISESIKNLYNIPGYNMHTQLRNNRKGGGIIIYTKSYLKFTPIHYKTITFESMLGTVKLSNNDVVDVCAVYRPPSLNKTLFVRELGKCISHFYSKHNLLLIGDINIDLKTPSTYKTAYLETVVEYGLMCGITDYTRIEKKLNIVTKSCIDHIFLRSTSLHPHSAAVDLALADHRAVILACVCDTARCDIQGVSKTTIDYNTYYEELKKVNWSQTNVMNDPNHIFNFIHNSFNHAQKVSFSTNTSKKRQKSFRVPWINKHILRVCDERDRLFTFWKNNPTSPQARLDYNKARNKAHKVLEYNRNKYYINHIKDNFKNTKKVYQIINQMLGRISLSIDQSIINAFDSQGLTKKDIANKFATSFDEAVKNIIPRCNVQLLDMNKYTNKTNSSIHFQKATGNKVHKIIKNLNSNKAPGLDEIKVADIKMVGQDISVAIANLINSSIKQGYYPDALKKGCVRPIFKKGKKDDYSNYRPITLLPSIDKIVEKFLCEQIHAYYKKHDIIYGKQFGFQKGKGTAELLSSFTDEVNEYLNDKNNVLVLFIDFSRAFDTLNHSKLVERLEDCGIRGPLLDWCKNYLKNRKYNVKIENTNCTCYQYADDTCLVIGRRDLQEAFRLLQSDFDYLTKWCHDAGLVLNAGKTKLMHIRSPYLKPLQGGHVKAHDHACLHSVGLQNCNCPIIETVGSYTYLGLKIDNCLNWGLQIEGVCNKLRQFLANMYILKDRIPYKVKLMLYNSLAESYVQYGVSSYGRTYNTYLNNIYKLQLKILKLIVSPVVKERFRDNEYGLFKHCKVLPIQTRVKYSLLKEQYFNPLFHNKIEHPVFTRAIARGYLCTTRARNAFGERTAHYLIPRLINELPSTIKENLDTKNIKSKLKSHFLSEL</sequence>